<dbReference type="RefSeq" id="WP_184394131.1">
    <property type="nucleotide sequence ID" value="NZ_JACHDB010000001.1"/>
</dbReference>
<reference evidence="2 3" key="1">
    <citation type="submission" date="2020-08" db="EMBL/GenBank/DDBJ databases">
        <title>Sequencing the genomes of 1000 actinobacteria strains.</title>
        <authorList>
            <person name="Klenk H.-P."/>
        </authorList>
    </citation>
    <scope>NUCLEOTIDE SEQUENCE [LARGE SCALE GENOMIC DNA]</scope>
    <source>
        <strain evidence="2 3">DSM 44551</strain>
    </source>
</reference>
<evidence type="ECO:0000256" key="1">
    <source>
        <dbReference type="SAM" id="MobiDB-lite"/>
    </source>
</evidence>
<comment type="caution">
    <text evidence="2">The sequence shown here is derived from an EMBL/GenBank/DDBJ whole genome shotgun (WGS) entry which is preliminary data.</text>
</comment>
<protein>
    <submittedName>
        <fullName evidence="2">Uncharacterized protein</fullName>
    </submittedName>
</protein>
<organism evidence="2 3">
    <name type="scientific">Nocardiopsis composta</name>
    <dbReference type="NCBI Taxonomy" id="157465"/>
    <lineage>
        <taxon>Bacteria</taxon>
        <taxon>Bacillati</taxon>
        <taxon>Actinomycetota</taxon>
        <taxon>Actinomycetes</taxon>
        <taxon>Streptosporangiales</taxon>
        <taxon>Nocardiopsidaceae</taxon>
        <taxon>Nocardiopsis</taxon>
    </lineage>
</organism>
<evidence type="ECO:0000313" key="2">
    <source>
        <dbReference type="EMBL" id="MBB5433940.1"/>
    </source>
</evidence>
<feature type="region of interest" description="Disordered" evidence="1">
    <location>
        <begin position="379"/>
        <end position="398"/>
    </location>
</feature>
<name>A0A7W8QP16_9ACTN</name>
<dbReference type="EMBL" id="JACHDB010000001">
    <property type="protein sequence ID" value="MBB5433940.1"/>
    <property type="molecule type" value="Genomic_DNA"/>
</dbReference>
<feature type="compositionally biased region" description="Gly residues" evidence="1">
    <location>
        <begin position="387"/>
        <end position="398"/>
    </location>
</feature>
<gene>
    <name evidence="2" type="ORF">HDA36_004024</name>
</gene>
<accession>A0A7W8QP16</accession>
<keyword evidence="3" id="KW-1185">Reference proteome</keyword>
<proteinExistence type="predicted"/>
<feature type="region of interest" description="Disordered" evidence="1">
    <location>
        <begin position="243"/>
        <end position="265"/>
    </location>
</feature>
<sequence length="398" mass="41342">MVDTRTLGGVLRVRDRIAAVLVELDRGVAHRLLQGAELTGATRDRWRRARAEIDLLWRLFEAYGRAAARAEAARGDPAALGALLRARCVELPRPEAAAGEAGLLGAEPERYTFDAAVQRMTAAYDTGSAAVAEIEAAWAGLLPRVERLEAALAGIDAAAGPLGGPAPGRDALAAGIAAAADAARTDPLGAGADTARLDRLGADADRLLAAVRTADRLRTGFPADRAELAAAVAEAESAAEAARRARDRTGARIAGPAPAEAPDTAGLRGRLAGLDRLHRAGHWAELAAAADALRRDARAAAEAARRSEHADAGLLARRAELRGRLDAYRMKAVRLGRAEDPEAARLLRAAHDLLWTAPCDLDAADAALAAYQRAVVAAPGRSDAPAGRGGRGRGGTPR</sequence>
<evidence type="ECO:0000313" key="3">
    <source>
        <dbReference type="Proteomes" id="UP000572635"/>
    </source>
</evidence>
<dbReference type="Proteomes" id="UP000572635">
    <property type="component" value="Unassembled WGS sequence"/>
</dbReference>
<dbReference type="AlphaFoldDB" id="A0A7W8QP16"/>